<evidence type="ECO:0000313" key="2">
    <source>
        <dbReference type="Proteomes" id="UP000596660"/>
    </source>
</evidence>
<reference evidence="1" key="2">
    <citation type="submission" date="2021-03" db="UniProtKB">
        <authorList>
            <consortium name="EnsemblPlants"/>
        </authorList>
    </citation>
    <scope>IDENTIFICATION</scope>
</reference>
<dbReference type="PANTHER" id="PTHR45786:SF78">
    <property type="entry name" value="ATP-DEPENDENT DNA HELICASE"/>
    <property type="match status" value="1"/>
</dbReference>
<accession>A0A803MEP6</accession>
<dbReference type="AlphaFoldDB" id="A0A803MEP6"/>
<name>A0A803MEP6_CHEQI</name>
<dbReference type="OMA" id="CANIRYF"/>
<dbReference type="EnsemblPlants" id="AUR62027939-RA">
    <property type="protein sequence ID" value="AUR62027939-RA:cds"/>
    <property type="gene ID" value="AUR62027939"/>
</dbReference>
<sequence length="295" mass="34611">MKRPPKYAYVLHVPTLCEYCGAKLFKDESINLCCNQGEIRLAPNHMPDSLHNLFLSLDSSSESFRKYIILYNNMFAFTSLGVKKDKELARRHHGIYTFRVQGQVYHNINDIRRNDEQPRYLQLYFYDTDVEYRHCVSIFTDLDPRVIGQLVHLMELNPYAQFFRSLKDVNMVDASHIIIRSDPDQDQRTHNAPTSSQVEASWLEDAGTSAPLQRDIVVHAHSGAHHRILHYYGCYDPLQYAILFPYGQTGWHRQIYRYKTKYLRRQQCHTFPINEVLVQTIDDLLEAEEQGLAIR</sequence>
<dbReference type="Gramene" id="AUR62027939-RA">
    <property type="protein sequence ID" value="AUR62027939-RA:cds"/>
    <property type="gene ID" value="AUR62027939"/>
</dbReference>
<dbReference type="Proteomes" id="UP000596660">
    <property type="component" value="Unplaced"/>
</dbReference>
<dbReference type="PANTHER" id="PTHR45786">
    <property type="entry name" value="DNA BINDING PROTEIN-LIKE"/>
    <property type="match status" value="1"/>
</dbReference>
<reference evidence="1" key="1">
    <citation type="journal article" date="2017" name="Nature">
        <title>The genome of Chenopodium quinoa.</title>
        <authorList>
            <person name="Jarvis D.E."/>
            <person name="Ho Y.S."/>
            <person name="Lightfoot D.J."/>
            <person name="Schmoeckel S.M."/>
            <person name="Li B."/>
            <person name="Borm T.J.A."/>
            <person name="Ohyanagi H."/>
            <person name="Mineta K."/>
            <person name="Michell C.T."/>
            <person name="Saber N."/>
            <person name="Kharbatia N.M."/>
            <person name="Rupper R.R."/>
            <person name="Sharp A.R."/>
            <person name="Dally N."/>
            <person name="Boughton B.A."/>
            <person name="Woo Y.H."/>
            <person name="Gao G."/>
            <person name="Schijlen E.G.W.M."/>
            <person name="Guo X."/>
            <person name="Momin A.A."/>
            <person name="Negrao S."/>
            <person name="Al-Babili S."/>
            <person name="Gehring C."/>
            <person name="Roessner U."/>
            <person name="Jung C."/>
            <person name="Murphy K."/>
            <person name="Arold S.T."/>
            <person name="Gojobori T."/>
            <person name="van der Linden C.G."/>
            <person name="van Loo E.N."/>
            <person name="Jellen E.N."/>
            <person name="Maughan P.J."/>
            <person name="Tester M."/>
        </authorList>
    </citation>
    <scope>NUCLEOTIDE SEQUENCE [LARGE SCALE GENOMIC DNA]</scope>
    <source>
        <strain evidence="1">cv. PI 614886</strain>
    </source>
</reference>
<evidence type="ECO:0008006" key="3">
    <source>
        <dbReference type="Google" id="ProtNLM"/>
    </source>
</evidence>
<protein>
    <recommendedName>
        <fullName evidence="3">Helitron helicase-like domain-containing protein</fullName>
    </recommendedName>
</protein>
<organism evidence="1 2">
    <name type="scientific">Chenopodium quinoa</name>
    <name type="common">Quinoa</name>
    <dbReference type="NCBI Taxonomy" id="63459"/>
    <lineage>
        <taxon>Eukaryota</taxon>
        <taxon>Viridiplantae</taxon>
        <taxon>Streptophyta</taxon>
        <taxon>Embryophyta</taxon>
        <taxon>Tracheophyta</taxon>
        <taxon>Spermatophyta</taxon>
        <taxon>Magnoliopsida</taxon>
        <taxon>eudicotyledons</taxon>
        <taxon>Gunneridae</taxon>
        <taxon>Pentapetalae</taxon>
        <taxon>Caryophyllales</taxon>
        <taxon>Chenopodiaceae</taxon>
        <taxon>Chenopodioideae</taxon>
        <taxon>Atripliceae</taxon>
        <taxon>Chenopodium</taxon>
    </lineage>
</organism>
<proteinExistence type="predicted"/>
<keyword evidence="2" id="KW-1185">Reference proteome</keyword>
<evidence type="ECO:0000313" key="1">
    <source>
        <dbReference type="EnsemblPlants" id="AUR62027939-RA:cds"/>
    </source>
</evidence>